<accession>A0A7W9G4S3</accession>
<reference evidence="2 3" key="1">
    <citation type="submission" date="2020-08" db="EMBL/GenBank/DDBJ databases">
        <title>Sequencing the genomes of 1000 actinobacteria strains.</title>
        <authorList>
            <person name="Klenk H.-P."/>
        </authorList>
    </citation>
    <scope>NUCLEOTIDE SEQUENCE [LARGE SCALE GENOMIC DNA]</scope>
    <source>
        <strain evidence="2 3">DSM 45507</strain>
    </source>
</reference>
<protein>
    <submittedName>
        <fullName evidence="2">Uncharacterized protein</fullName>
    </submittedName>
</protein>
<dbReference type="EMBL" id="JACHMB010000001">
    <property type="protein sequence ID" value="MBB5777259.1"/>
    <property type="molecule type" value="Genomic_DNA"/>
</dbReference>
<evidence type="ECO:0000256" key="1">
    <source>
        <dbReference type="SAM" id="MobiDB-lite"/>
    </source>
</evidence>
<comment type="caution">
    <text evidence="2">The sequence shown here is derived from an EMBL/GenBank/DDBJ whole genome shotgun (WGS) entry which is preliminary data.</text>
</comment>
<evidence type="ECO:0000313" key="3">
    <source>
        <dbReference type="Proteomes" id="UP000579153"/>
    </source>
</evidence>
<organism evidence="2 3">
    <name type="scientific">Nonomuraea jabiensis</name>
    <dbReference type="NCBI Taxonomy" id="882448"/>
    <lineage>
        <taxon>Bacteria</taxon>
        <taxon>Bacillati</taxon>
        <taxon>Actinomycetota</taxon>
        <taxon>Actinomycetes</taxon>
        <taxon>Streptosporangiales</taxon>
        <taxon>Streptosporangiaceae</taxon>
        <taxon>Nonomuraea</taxon>
    </lineage>
</organism>
<proteinExistence type="predicted"/>
<evidence type="ECO:0000313" key="2">
    <source>
        <dbReference type="EMBL" id="MBB5777259.1"/>
    </source>
</evidence>
<dbReference type="Proteomes" id="UP000579153">
    <property type="component" value="Unassembled WGS sequence"/>
</dbReference>
<dbReference type="AlphaFoldDB" id="A0A7W9G4S3"/>
<feature type="region of interest" description="Disordered" evidence="1">
    <location>
        <begin position="26"/>
        <end position="52"/>
    </location>
</feature>
<gene>
    <name evidence="2" type="ORF">HD596_004015</name>
</gene>
<dbReference type="RefSeq" id="WP_185070850.1">
    <property type="nucleotide sequence ID" value="NZ_JACHMB010000001.1"/>
</dbReference>
<name>A0A7W9G4S3_9ACTN</name>
<sequence>MSIVSHGNATATIAATYRIRMEAPTRARPLNLSRSARAATSPIAIDSAPAGS</sequence>
<keyword evidence="3" id="KW-1185">Reference proteome</keyword>